<sequence length="160" mass="18566">MSLRRSGSETQILNPRTDMDYFLEIEKMSLPRCGSETQIIKTRNRFDKQSVSYGCEPELPDFHHPVKCCSYIGKHDKSLLAHECELETEVPVITCVTCDICGSTEHDMFVCEFRERCPWNLAVGEDFEVACLCSNMDCTKRCSYPIGRVKYKHPICYWKF</sequence>
<protein>
    <submittedName>
        <fullName evidence="1">Uncharacterized protein</fullName>
    </submittedName>
</protein>
<dbReference type="Proteomes" id="UP001632038">
    <property type="component" value="Unassembled WGS sequence"/>
</dbReference>
<name>A0ABD3BZZ9_9LAMI</name>
<organism evidence="1 2">
    <name type="scientific">Castilleja foliolosa</name>
    <dbReference type="NCBI Taxonomy" id="1961234"/>
    <lineage>
        <taxon>Eukaryota</taxon>
        <taxon>Viridiplantae</taxon>
        <taxon>Streptophyta</taxon>
        <taxon>Embryophyta</taxon>
        <taxon>Tracheophyta</taxon>
        <taxon>Spermatophyta</taxon>
        <taxon>Magnoliopsida</taxon>
        <taxon>eudicotyledons</taxon>
        <taxon>Gunneridae</taxon>
        <taxon>Pentapetalae</taxon>
        <taxon>asterids</taxon>
        <taxon>lamiids</taxon>
        <taxon>Lamiales</taxon>
        <taxon>Orobanchaceae</taxon>
        <taxon>Pedicularideae</taxon>
        <taxon>Castillejinae</taxon>
        <taxon>Castilleja</taxon>
    </lineage>
</organism>
<comment type="caution">
    <text evidence="1">The sequence shown here is derived from an EMBL/GenBank/DDBJ whole genome shotgun (WGS) entry which is preliminary data.</text>
</comment>
<keyword evidence="2" id="KW-1185">Reference proteome</keyword>
<evidence type="ECO:0000313" key="2">
    <source>
        <dbReference type="Proteomes" id="UP001632038"/>
    </source>
</evidence>
<evidence type="ECO:0000313" key="1">
    <source>
        <dbReference type="EMBL" id="KAL3622240.1"/>
    </source>
</evidence>
<dbReference type="EMBL" id="JAVIJP010000060">
    <property type="protein sequence ID" value="KAL3622240.1"/>
    <property type="molecule type" value="Genomic_DNA"/>
</dbReference>
<dbReference type="AlphaFoldDB" id="A0ABD3BZZ9"/>
<proteinExistence type="predicted"/>
<reference evidence="2" key="1">
    <citation type="journal article" date="2024" name="IScience">
        <title>Strigolactones Initiate the Formation of Haustorium-like Structures in Castilleja.</title>
        <authorList>
            <person name="Buerger M."/>
            <person name="Peterson D."/>
            <person name="Chory J."/>
        </authorList>
    </citation>
    <scope>NUCLEOTIDE SEQUENCE [LARGE SCALE GENOMIC DNA]</scope>
</reference>
<accession>A0ABD3BZZ9</accession>
<gene>
    <name evidence="1" type="ORF">CASFOL_033651</name>
</gene>